<gene>
    <name evidence="1" type="ORF">CEPID_05305</name>
</gene>
<protein>
    <submittedName>
        <fullName evidence="1">Uncharacterized protein</fullName>
    </submittedName>
</protein>
<reference evidence="1 2" key="1">
    <citation type="submission" date="2015-05" db="EMBL/GenBank/DDBJ databases">
        <title>Complete genome sequence of Corynebacterium epidermidicanis DSM 45586, isolated from the skin of a dog suffering from pruritus.</title>
        <authorList>
            <person name="Ruckert C."/>
            <person name="Albersmeier A."/>
            <person name="Winkler A."/>
            <person name="Tauch A."/>
        </authorList>
    </citation>
    <scope>NUCLEOTIDE SEQUENCE [LARGE SCALE GENOMIC DNA]</scope>
    <source>
        <strain evidence="1 2">DSM 45586</strain>
    </source>
</reference>
<accession>A0A0G3GQT0</accession>
<evidence type="ECO:0000313" key="1">
    <source>
        <dbReference type="EMBL" id="AKK02930.1"/>
    </source>
</evidence>
<evidence type="ECO:0000313" key="2">
    <source>
        <dbReference type="Proteomes" id="UP000035368"/>
    </source>
</evidence>
<organism evidence="1 2">
    <name type="scientific">Corynebacterium epidermidicanis</name>
    <dbReference type="NCBI Taxonomy" id="1050174"/>
    <lineage>
        <taxon>Bacteria</taxon>
        <taxon>Bacillati</taxon>
        <taxon>Actinomycetota</taxon>
        <taxon>Actinomycetes</taxon>
        <taxon>Mycobacteriales</taxon>
        <taxon>Corynebacteriaceae</taxon>
        <taxon>Corynebacterium</taxon>
    </lineage>
</organism>
<dbReference type="AlphaFoldDB" id="A0A0G3GQT0"/>
<dbReference type="STRING" id="1050174.CEPID_05305"/>
<keyword evidence="2" id="KW-1185">Reference proteome</keyword>
<sequence>MRKDFRHLRISGLRDSSYAFYQPAFLKGQREHAAGLEPTVVVVNWGFRSDDRGQTAWASHSGLQRGSRRIGSAIQRHLASAFGKISSSFNRLNPISTLINERLPHAIRGIPATHNLRDKQETSLAENLADRGVPILVVRSTLQNHRCRELVRKIYIRPQQHTIT</sequence>
<dbReference type="Proteomes" id="UP000035368">
    <property type="component" value="Chromosome"/>
</dbReference>
<name>A0A0G3GQT0_9CORY</name>
<dbReference type="KEGG" id="cei:CEPID_05305"/>
<proteinExistence type="predicted"/>
<dbReference type="EMBL" id="CP011541">
    <property type="protein sequence ID" value="AKK02930.1"/>
    <property type="molecule type" value="Genomic_DNA"/>
</dbReference>